<organism evidence="1 2">
    <name type="scientific">Streptococcus sanguinis</name>
    <dbReference type="NCBI Taxonomy" id="1305"/>
    <lineage>
        <taxon>Bacteria</taxon>
        <taxon>Bacillati</taxon>
        <taxon>Bacillota</taxon>
        <taxon>Bacilli</taxon>
        <taxon>Lactobacillales</taxon>
        <taxon>Streptococcaceae</taxon>
        <taxon>Streptococcus</taxon>
    </lineage>
</organism>
<protein>
    <submittedName>
        <fullName evidence="1">Uncharacterized protein</fullName>
    </submittedName>
</protein>
<name>A0A7H8V6B7_STRSA</name>
<reference evidence="1 2" key="1">
    <citation type="submission" date="2019-05" db="EMBL/GenBank/DDBJ databases">
        <title>The organization of the Streptococcus sanguinis genomes.</title>
        <authorList>
            <person name="Wu C.H."/>
            <person name="Chen Y.Y.M."/>
            <person name="Wang H.Y."/>
        </authorList>
    </citation>
    <scope>NUCLEOTIDE SEQUENCE [LARGE SCALE GENOMIC DNA]</scope>
    <source>
        <strain evidence="1 2">CGMH010</strain>
    </source>
</reference>
<accession>A0A7H8V6B7</accession>
<evidence type="ECO:0000313" key="2">
    <source>
        <dbReference type="Proteomes" id="UP000509410"/>
    </source>
</evidence>
<dbReference type="AlphaFoldDB" id="A0A7H8V6B7"/>
<gene>
    <name evidence="1" type="ORF">FFV08_03180</name>
</gene>
<proteinExistence type="predicted"/>
<sequence length="262" mass="30904">MEAVILDSKKYNEKDIKRLELNLQHAIEARVDYNPIDRLVDIYRDLIEDDGVFTPEEYSRETQISLSKIKEDIEISKLMIDYLDFIKRPLRFHIARDQKIDGPIREIHKILKSNRIDVESKDDIQEFLFLNIMSLNGDISRKIRDLRPVIEDKQLGTELLDEIDETEILDDAVKSFSENYNKETVSLDIQIRSKVSELTEGMVERKKIQNAKNQPFEILNKSFKILREIDLDSLNRLEKNSKQEFHELLVQVANFVEELKNI</sequence>
<evidence type="ECO:0000313" key="1">
    <source>
        <dbReference type="EMBL" id="QLB51748.1"/>
    </source>
</evidence>
<dbReference type="Proteomes" id="UP000509410">
    <property type="component" value="Chromosome"/>
</dbReference>
<dbReference type="EMBL" id="CP040556">
    <property type="protein sequence ID" value="QLB51748.1"/>
    <property type="molecule type" value="Genomic_DNA"/>
</dbReference>